<keyword evidence="2" id="KW-1185">Reference proteome</keyword>
<sequence length="15" mass="1464">MGPCGGCRAMLSLPA</sequence>
<gene>
    <name evidence="1" type="ORF">I5L79_21635</name>
</gene>
<dbReference type="Proteomes" id="UP000601099">
    <property type="component" value="Unassembled WGS sequence"/>
</dbReference>
<evidence type="ECO:0000313" key="2">
    <source>
        <dbReference type="Proteomes" id="UP000601099"/>
    </source>
</evidence>
<accession>A0ABS0L7S8</accession>
<comment type="caution">
    <text evidence="1">The sequence shown here is derived from an EMBL/GenBank/DDBJ whole genome shotgun (WGS) entry which is preliminary data.</text>
</comment>
<evidence type="ECO:0000313" key="1">
    <source>
        <dbReference type="EMBL" id="MBG8556162.1"/>
    </source>
</evidence>
<dbReference type="EMBL" id="JADWYK010000021">
    <property type="protein sequence ID" value="MBG8556162.1"/>
    <property type="molecule type" value="Genomic_DNA"/>
</dbReference>
<dbReference type="RefSeq" id="WP_196957241.1">
    <property type="nucleotide sequence ID" value="NZ_JADWYK010000021.1"/>
</dbReference>
<dbReference type="NCBIfam" id="TIGR01053">
    <property type="entry name" value="LSD1"/>
    <property type="match status" value="1"/>
</dbReference>
<protein>
    <submittedName>
        <fullName evidence="1">Uncharacterized protein</fullName>
    </submittedName>
</protein>
<reference evidence="1 2" key="1">
    <citation type="submission" date="2020-11" db="EMBL/GenBank/DDBJ databases">
        <title>Hymenobacter sp.</title>
        <authorList>
            <person name="Kim M.K."/>
        </authorList>
    </citation>
    <scope>NUCLEOTIDE SEQUENCE [LARGE SCALE GENOMIC DNA]</scope>
    <source>
        <strain evidence="1 2">BT594</strain>
    </source>
</reference>
<proteinExistence type="predicted"/>
<name>A0ABS0L7S8_9BACT</name>
<organism evidence="1 2">
    <name type="scientific">Hymenobacter guriensis</name>
    <dbReference type="NCBI Taxonomy" id="2793065"/>
    <lineage>
        <taxon>Bacteria</taxon>
        <taxon>Pseudomonadati</taxon>
        <taxon>Bacteroidota</taxon>
        <taxon>Cytophagia</taxon>
        <taxon>Cytophagales</taxon>
        <taxon>Hymenobacteraceae</taxon>
        <taxon>Hymenobacter</taxon>
    </lineage>
</organism>